<dbReference type="EnsemblMetazoa" id="AALFPA23_009060.R12425">
    <property type="protein sequence ID" value="AALFPA23_009060.P12425"/>
    <property type="gene ID" value="AALFPA23_009060"/>
</dbReference>
<evidence type="ECO:0000256" key="1">
    <source>
        <dbReference type="SAM" id="Coils"/>
    </source>
</evidence>
<name>A0ABM1YH25_AEDAL</name>
<feature type="coiled-coil region" evidence="1">
    <location>
        <begin position="270"/>
        <end position="297"/>
    </location>
</feature>
<dbReference type="RefSeq" id="XP_062704758.1">
    <property type="nucleotide sequence ID" value="XM_062848774.1"/>
</dbReference>
<reference evidence="2" key="2">
    <citation type="submission" date="2025-05" db="UniProtKB">
        <authorList>
            <consortium name="EnsemblMetazoa"/>
        </authorList>
    </citation>
    <scope>IDENTIFICATION</scope>
    <source>
        <strain evidence="2">Foshan</strain>
    </source>
</reference>
<sequence length="360" mass="41727">MDEMDGFIGAKQKHTRRRLNPTIRWNEIQTHELLEHVIEEVGIHPGRFEKPTAQIFYAKICEKASAAIRHLSWQILKNKMRNLKTTFLAAATWKAHEGAKLIAEGKECLYHDHLKRVCPYFDLLERLYGHLVQARSVSLLGAAISSDLDEYTDEMVTNEVLSSELDSMSTPSHAQCEMPTENVFIKLEETEPTVTHSELQETNYTAGNADPIEDYNAIINRPRLEYTPEPSTASNSETDFTANRALVERLPRKRPATETSSVSQLVTMQEKKLKFEVMKLQQQLNLERQKLDLERDKLCLAREQSHVDMEMKRLQLQHETDLKKLAMERDERIALARIRLEVESQERIRKYELDLKATKE</sequence>
<protein>
    <submittedName>
        <fullName evidence="2">Uncharacterized protein</fullName>
    </submittedName>
</protein>
<keyword evidence="3" id="KW-1185">Reference proteome</keyword>
<evidence type="ECO:0000313" key="2">
    <source>
        <dbReference type="EnsemblMetazoa" id="AALFPA23_009060.P12425"/>
    </source>
</evidence>
<dbReference type="GeneID" id="134287061"/>
<reference evidence="3" key="1">
    <citation type="journal article" date="2015" name="Proc. Natl. Acad. Sci. U.S.A.">
        <title>Genome sequence of the Asian Tiger mosquito, Aedes albopictus, reveals insights into its biology, genetics, and evolution.</title>
        <authorList>
            <person name="Chen X.G."/>
            <person name="Jiang X."/>
            <person name="Gu J."/>
            <person name="Xu M."/>
            <person name="Wu Y."/>
            <person name="Deng Y."/>
            <person name="Zhang C."/>
            <person name="Bonizzoni M."/>
            <person name="Dermauw W."/>
            <person name="Vontas J."/>
            <person name="Armbruster P."/>
            <person name="Huang X."/>
            <person name="Yang Y."/>
            <person name="Zhang H."/>
            <person name="He W."/>
            <person name="Peng H."/>
            <person name="Liu Y."/>
            <person name="Wu K."/>
            <person name="Chen J."/>
            <person name="Lirakis M."/>
            <person name="Topalis P."/>
            <person name="Van Leeuwen T."/>
            <person name="Hall A.B."/>
            <person name="Jiang X."/>
            <person name="Thorpe C."/>
            <person name="Mueller R.L."/>
            <person name="Sun C."/>
            <person name="Waterhouse R.M."/>
            <person name="Yan G."/>
            <person name="Tu Z.J."/>
            <person name="Fang X."/>
            <person name="James A.A."/>
        </authorList>
    </citation>
    <scope>NUCLEOTIDE SEQUENCE [LARGE SCALE GENOMIC DNA]</scope>
    <source>
        <strain evidence="3">Foshan</strain>
    </source>
</reference>
<keyword evidence="1" id="KW-0175">Coiled coil</keyword>
<proteinExistence type="predicted"/>
<dbReference type="Proteomes" id="UP000069940">
    <property type="component" value="Unassembled WGS sequence"/>
</dbReference>
<evidence type="ECO:0000313" key="3">
    <source>
        <dbReference type="Proteomes" id="UP000069940"/>
    </source>
</evidence>
<organism evidence="2 3">
    <name type="scientific">Aedes albopictus</name>
    <name type="common">Asian tiger mosquito</name>
    <name type="synonym">Stegomyia albopicta</name>
    <dbReference type="NCBI Taxonomy" id="7160"/>
    <lineage>
        <taxon>Eukaryota</taxon>
        <taxon>Metazoa</taxon>
        <taxon>Ecdysozoa</taxon>
        <taxon>Arthropoda</taxon>
        <taxon>Hexapoda</taxon>
        <taxon>Insecta</taxon>
        <taxon>Pterygota</taxon>
        <taxon>Neoptera</taxon>
        <taxon>Endopterygota</taxon>
        <taxon>Diptera</taxon>
        <taxon>Nematocera</taxon>
        <taxon>Culicoidea</taxon>
        <taxon>Culicidae</taxon>
        <taxon>Culicinae</taxon>
        <taxon>Aedini</taxon>
        <taxon>Aedes</taxon>
        <taxon>Stegomyia</taxon>
    </lineage>
</organism>
<accession>A0ABM1YH25</accession>